<keyword evidence="10" id="KW-1185">Reference proteome</keyword>
<dbReference type="AlphaFoldDB" id="A0AA88YLV2"/>
<evidence type="ECO:0000313" key="10">
    <source>
        <dbReference type="Proteomes" id="UP001186944"/>
    </source>
</evidence>
<feature type="transmembrane region" description="Helical" evidence="7">
    <location>
        <begin position="30"/>
        <end position="53"/>
    </location>
</feature>
<accession>A0AA88YLV2</accession>
<dbReference type="InterPro" id="IPR001708">
    <property type="entry name" value="YidC/ALB3/OXA1/COX18"/>
</dbReference>
<keyword evidence="4 7" id="KW-0472">Membrane</keyword>
<name>A0AA88YLV2_PINIB</name>
<gene>
    <name evidence="9" type="ORF">FSP39_002548</name>
</gene>
<sequence>MTRHFGEHVLPVKWLTESLEAIHETTGLPWWATISITTVIFKSVLTFPLAVLATKNKNRLLLLNPELQKRIQSLRHEVEVFGHHTGLNKEYDKRIMFYKQKKRLKRKFYVEKNVHPMKSFASVFTQLPLWVYLSFALRHLSGGFLMENVDARVIKSPGMLTEGTLWFTDLTVPDPTLLLPIIMCVTNLTNIQLMVWDAKSQGMKPALIGRIFVAVGRFFSVMIIPLGTIVPSALVLYWTVSAFYALIQNIALRNERVMLALGIPILPKKPPPPNIVGSYPPKKKKTKGSKTKDNNKEQKDEDIKEERSS</sequence>
<evidence type="ECO:0000256" key="1">
    <source>
        <dbReference type="ARBA" id="ARBA00004141"/>
    </source>
</evidence>
<comment type="similarity">
    <text evidence="5">Belongs to the OXA1/ALB3/YidC family.</text>
</comment>
<dbReference type="EMBL" id="VSWD01000005">
    <property type="protein sequence ID" value="KAK3101304.1"/>
    <property type="molecule type" value="Genomic_DNA"/>
</dbReference>
<protein>
    <recommendedName>
        <fullName evidence="8">Membrane insertase YidC/Oxa/ALB C-terminal domain-containing protein</fullName>
    </recommendedName>
</protein>
<keyword evidence="2 5" id="KW-0812">Transmembrane</keyword>
<feature type="domain" description="Membrane insertase YidC/Oxa/ALB C-terminal" evidence="8">
    <location>
        <begin position="30"/>
        <end position="253"/>
    </location>
</feature>
<proteinExistence type="inferred from homology"/>
<feature type="compositionally biased region" description="Basic and acidic residues" evidence="6">
    <location>
        <begin position="290"/>
        <end position="309"/>
    </location>
</feature>
<feature type="transmembrane region" description="Helical" evidence="7">
    <location>
        <begin position="235"/>
        <end position="252"/>
    </location>
</feature>
<comment type="subcellular location">
    <subcellularLocation>
        <location evidence="1 5">Membrane</location>
        <topology evidence="1 5">Multi-pass membrane protein</topology>
    </subcellularLocation>
</comment>
<dbReference type="Pfam" id="PF02096">
    <property type="entry name" value="60KD_IMP"/>
    <property type="match status" value="1"/>
</dbReference>
<evidence type="ECO:0000259" key="8">
    <source>
        <dbReference type="Pfam" id="PF02096"/>
    </source>
</evidence>
<comment type="caution">
    <text evidence="9">The sequence shown here is derived from an EMBL/GenBank/DDBJ whole genome shotgun (WGS) entry which is preliminary data.</text>
</comment>
<evidence type="ECO:0000256" key="6">
    <source>
        <dbReference type="SAM" id="MobiDB-lite"/>
    </source>
</evidence>
<evidence type="ECO:0000256" key="3">
    <source>
        <dbReference type="ARBA" id="ARBA00022989"/>
    </source>
</evidence>
<dbReference type="GO" id="GO:0033617">
    <property type="term" value="P:mitochondrial respiratory chain complex IV assembly"/>
    <property type="evidence" value="ECO:0007669"/>
    <property type="project" value="TreeGrafter"/>
</dbReference>
<evidence type="ECO:0000313" key="9">
    <source>
        <dbReference type="EMBL" id="KAK3101304.1"/>
    </source>
</evidence>
<dbReference type="PANTHER" id="PTHR12428">
    <property type="entry name" value="OXA1"/>
    <property type="match status" value="1"/>
</dbReference>
<dbReference type="Proteomes" id="UP001186944">
    <property type="component" value="Unassembled WGS sequence"/>
</dbReference>
<keyword evidence="3 7" id="KW-1133">Transmembrane helix</keyword>
<dbReference type="GO" id="GO:0005743">
    <property type="term" value="C:mitochondrial inner membrane"/>
    <property type="evidence" value="ECO:0007669"/>
    <property type="project" value="TreeGrafter"/>
</dbReference>
<dbReference type="GO" id="GO:0032977">
    <property type="term" value="F:membrane insertase activity"/>
    <property type="evidence" value="ECO:0007669"/>
    <property type="project" value="InterPro"/>
</dbReference>
<dbReference type="PANTHER" id="PTHR12428:SF65">
    <property type="entry name" value="CYTOCHROME C OXIDASE ASSEMBLY PROTEIN COX18, MITOCHONDRIAL"/>
    <property type="match status" value="1"/>
</dbReference>
<dbReference type="GO" id="GO:0032979">
    <property type="term" value="P:protein insertion into mitochondrial inner membrane from matrix"/>
    <property type="evidence" value="ECO:0007669"/>
    <property type="project" value="TreeGrafter"/>
</dbReference>
<feature type="transmembrane region" description="Helical" evidence="7">
    <location>
        <begin position="207"/>
        <end position="229"/>
    </location>
</feature>
<dbReference type="CDD" id="cd20069">
    <property type="entry name" value="5TM_Oxa1-like"/>
    <property type="match status" value="1"/>
</dbReference>
<feature type="region of interest" description="Disordered" evidence="6">
    <location>
        <begin position="268"/>
        <end position="309"/>
    </location>
</feature>
<organism evidence="9 10">
    <name type="scientific">Pinctada imbricata</name>
    <name type="common">Atlantic pearl-oyster</name>
    <name type="synonym">Pinctada martensii</name>
    <dbReference type="NCBI Taxonomy" id="66713"/>
    <lineage>
        <taxon>Eukaryota</taxon>
        <taxon>Metazoa</taxon>
        <taxon>Spiralia</taxon>
        <taxon>Lophotrochozoa</taxon>
        <taxon>Mollusca</taxon>
        <taxon>Bivalvia</taxon>
        <taxon>Autobranchia</taxon>
        <taxon>Pteriomorphia</taxon>
        <taxon>Pterioida</taxon>
        <taxon>Pterioidea</taxon>
        <taxon>Pteriidae</taxon>
        <taxon>Pinctada</taxon>
    </lineage>
</organism>
<evidence type="ECO:0000256" key="5">
    <source>
        <dbReference type="RuleBase" id="RU003945"/>
    </source>
</evidence>
<evidence type="ECO:0000256" key="4">
    <source>
        <dbReference type="ARBA" id="ARBA00023136"/>
    </source>
</evidence>
<evidence type="ECO:0000256" key="7">
    <source>
        <dbReference type="SAM" id="Phobius"/>
    </source>
</evidence>
<reference evidence="9" key="1">
    <citation type="submission" date="2019-08" db="EMBL/GenBank/DDBJ databases">
        <title>The improved chromosome-level genome for the pearl oyster Pinctada fucata martensii using PacBio sequencing and Hi-C.</title>
        <authorList>
            <person name="Zheng Z."/>
        </authorList>
    </citation>
    <scope>NUCLEOTIDE SEQUENCE</scope>
    <source>
        <strain evidence="9">ZZ-2019</strain>
        <tissue evidence="9">Adductor muscle</tissue>
    </source>
</reference>
<dbReference type="InterPro" id="IPR028055">
    <property type="entry name" value="YidC/Oxa/ALB_C"/>
</dbReference>
<evidence type="ECO:0000256" key="2">
    <source>
        <dbReference type="ARBA" id="ARBA00022692"/>
    </source>
</evidence>